<sequence length="130" mass="14477">MNIEDLAKDTDKAKEPAKKKGYDDVEISDLSGEDDDNKKSKVKKLKKSEIRAKTDKKEKKEVDKKQPKTAKSEEVQQKTPVSKTTEEKTHEDKPANVMTIPKYQAAPLPAGSGTITTKERLLRAAVSNLP</sequence>
<feature type="compositionally biased region" description="Basic and acidic residues" evidence="1">
    <location>
        <begin position="1"/>
        <end position="23"/>
    </location>
</feature>
<gene>
    <name evidence="2" type="ORF">ANCCEY_04066</name>
</gene>
<evidence type="ECO:0000313" key="2">
    <source>
        <dbReference type="EMBL" id="EPB76854.1"/>
    </source>
</evidence>
<protein>
    <submittedName>
        <fullName evidence="2">Uncharacterized protein</fullName>
    </submittedName>
</protein>
<organism evidence="2 3">
    <name type="scientific">Ancylostoma ceylanicum</name>
    <dbReference type="NCBI Taxonomy" id="53326"/>
    <lineage>
        <taxon>Eukaryota</taxon>
        <taxon>Metazoa</taxon>
        <taxon>Ecdysozoa</taxon>
        <taxon>Nematoda</taxon>
        <taxon>Chromadorea</taxon>
        <taxon>Rhabditida</taxon>
        <taxon>Rhabditina</taxon>
        <taxon>Rhabditomorpha</taxon>
        <taxon>Strongyloidea</taxon>
        <taxon>Ancylostomatidae</taxon>
        <taxon>Ancylostomatinae</taxon>
        <taxon>Ancylostoma</taxon>
    </lineage>
</organism>
<dbReference type="EMBL" id="KE124852">
    <property type="protein sequence ID" value="EPB76854.1"/>
    <property type="molecule type" value="Genomic_DNA"/>
</dbReference>
<feature type="compositionally biased region" description="Basic and acidic residues" evidence="1">
    <location>
        <begin position="84"/>
        <end position="94"/>
    </location>
</feature>
<dbReference type="Proteomes" id="UP000054495">
    <property type="component" value="Unassembled WGS sequence"/>
</dbReference>
<proteinExistence type="predicted"/>
<dbReference type="AlphaFoldDB" id="A0A0D6LYG5"/>
<accession>A0A0D6LYG5</accession>
<feature type="compositionally biased region" description="Basic and acidic residues" evidence="1">
    <location>
        <begin position="47"/>
        <end position="76"/>
    </location>
</feature>
<keyword evidence="3" id="KW-1185">Reference proteome</keyword>
<evidence type="ECO:0000313" key="3">
    <source>
        <dbReference type="Proteomes" id="UP000054495"/>
    </source>
</evidence>
<feature type="region of interest" description="Disordered" evidence="1">
    <location>
        <begin position="1"/>
        <end position="116"/>
    </location>
</feature>
<feature type="compositionally biased region" description="Acidic residues" evidence="1">
    <location>
        <begin position="24"/>
        <end position="35"/>
    </location>
</feature>
<evidence type="ECO:0000256" key="1">
    <source>
        <dbReference type="SAM" id="MobiDB-lite"/>
    </source>
</evidence>
<reference evidence="2 3" key="1">
    <citation type="submission" date="2013-05" db="EMBL/GenBank/DDBJ databases">
        <title>Draft genome of the parasitic nematode Anyclostoma ceylanicum.</title>
        <authorList>
            <person name="Mitreva M."/>
        </authorList>
    </citation>
    <scope>NUCLEOTIDE SEQUENCE [LARGE SCALE GENOMIC DNA]</scope>
</reference>
<name>A0A0D6LYG5_9BILA</name>